<dbReference type="RefSeq" id="XP_018298267.1">
    <property type="nucleotide sequence ID" value="XM_018440462.1"/>
</dbReference>
<accession>A0A167QT18</accession>
<organism evidence="2 3">
    <name type="scientific">Phycomyces blakesleeanus (strain ATCC 8743b / DSM 1359 / FGSC 10004 / NBRC 33097 / NRRL 1555)</name>
    <dbReference type="NCBI Taxonomy" id="763407"/>
    <lineage>
        <taxon>Eukaryota</taxon>
        <taxon>Fungi</taxon>
        <taxon>Fungi incertae sedis</taxon>
        <taxon>Mucoromycota</taxon>
        <taxon>Mucoromycotina</taxon>
        <taxon>Mucoromycetes</taxon>
        <taxon>Mucorales</taxon>
        <taxon>Phycomycetaceae</taxon>
        <taxon>Phycomyces</taxon>
    </lineage>
</organism>
<reference evidence="3" key="1">
    <citation type="submission" date="2015-06" db="EMBL/GenBank/DDBJ databases">
        <title>Expansion of signal transduction pathways in fungi by whole-genome duplication.</title>
        <authorList>
            <consortium name="DOE Joint Genome Institute"/>
            <person name="Corrochano L.M."/>
            <person name="Kuo A."/>
            <person name="Marcet-Houben M."/>
            <person name="Polaino S."/>
            <person name="Salamov A."/>
            <person name="Villalobos J.M."/>
            <person name="Alvarez M.I."/>
            <person name="Avalos J."/>
            <person name="Benito E.P."/>
            <person name="Benoit I."/>
            <person name="Burger G."/>
            <person name="Camino L.P."/>
            <person name="Canovas D."/>
            <person name="Cerda-Olmedo E."/>
            <person name="Cheng J.-F."/>
            <person name="Dominguez A."/>
            <person name="Elias M."/>
            <person name="Eslava A.P."/>
            <person name="Glaser F."/>
            <person name="Grimwood J."/>
            <person name="Gutierrez G."/>
            <person name="Heitman J."/>
            <person name="Henrissat B."/>
            <person name="Iturriaga E.A."/>
            <person name="Lang B.F."/>
            <person name="Lavin J.L."/>
            <person name="Lee S."/>
            <person name="Li W."/>
            <person name="Lindquist E."/>
            <person name="Lopez-Garcia S."/>
            <person name="Luque E.M."/>
            <person name="Marcos A.T."/>
            <person name="Martin J."/>
            <person name="McCluskey K."/>
            <person name="Medina H.R."/>
            <person name="Miralles-Duran A."/>
            <person name="Miyazaki A."/>
            <person name="Munoz-Torres E."/>
            <person name="Oguiza J.A."/>
            <person name="Ohm R."/>
            <person name="Olmedo M."/>
            <person name="Orejas M."/>
            <person name="Ortiz-Castellanos L."/>
            <person name="Pisabarro A.G."/>
            <person name="Rodriguez-Romero J."/>
            <person name="Ruiz-Herrera J."/>
            <person name="Ruiz-Vazquez R."/>
            <person name="Sanz C."/>
            <person name="Schackwitz W."/>
            <person name="Schmutz J."/>
            <person name="Shahriari M."/>
            <person name="Shelest E."/>
            <person name="Silva-Franco F."/>
            <person name="Soanes D."/>
            <person name="Syed K."/>
            <person name="Tagua V.G."/>
            <person name="Talbot N.J."/>
            <person name="Thon M."/>
            <person name="De vries R.P."/>
            <person name="Wiebenga A."/>
            <person name="Yadav J.S."/>
            <person name="Braun E.L."/>
            <person name="Baker S."/>
            <person name="Garre V."/>
            <person name="Horwitz B."/>
            <person name="Torres-Martinez S."/>
            <person name="Idnurm A."/>
            <person name="Herrera-Estrella A."/>
            <person name="Gabaldon T."/>
            <person name="Grigoriev I.V."/>
        </authorList>
    </citation>
    <scope>NUCLEOTIDE SEQUENCE [LARGE SCALE GENOMIC DNA]</scope>
    <source>
        <strain evidence="3">NRRL 1555(-)</strain>
    </source>
</reference>
<dbReference type="Proteomes" id="UP000077315">
    <property type="component" value="Unassembled WGS sequence"/>
</dbReference>
<evidence type="ECO:0000313" key="2">
    <source>
        <dbReference type="EMBL" id="OAD80227.1"/>
    </source>
</evidence>
<gene>
    <name evidence="2" type="ORF">PHYBLDRAFT_59253</name>
</gene>
<dbReference type="InParanoid" id="A0A167QT18"/>
<evidence type="ECO:0000313" key="3">
    <source>
        <dbReference type="Proteomes" id="UP000077315"/>
    </source>
</evidence>
<proteinExistence type="predicted"/>
<dbReference type="AlphaFoldDB" id="A0A167QT18"/>
<feature type="region of interest" description="Disordered" evidence="1">
    <location>
        <begin position="46"/>
        <end position="106"/>
    </location>
</feature>
<protein>
    <submittedName>
        <fullName evidence="2">Uncharacterized protein</fullName>
    </submittedName>
</protein>
<dbReference type="VEuPathDB" id="FungiDB:PHYBLDRAFT_59253"/>
<name>A0A167QT18_PHYB8</name>
<evidence type="ECO:0000256" key="1">
    <source>
        <dbReference type="SAM" id="MobiDB-lite"/>
    </source>
</evidence>
<sequence>MSVSECSLGLRVLILQTVHASIKIINLQYIFDTILEISLRSMGHLTHTTPGGLAHRNEGRLATRQKKGVGRNALKPSASYSESWTPPELSQDPKDNPVGLNLVYTK</sequence>
<dbReference type="EMBL" id="KV440972">
    <property type="protein sequence ID" value="OAD80227.1"/>
    <property type="molecule type" value="Genomic_DNA"/>
</dbReference>
<dbReference type="GeneID" id="29001368"/>
<keyword evidence="3" id="KW-1185">Reference proteome</keyword>